<sequence length="297" mass="33937">MMIEKWRHLPEEIMTEILTWLPVKSILRFRSDHELLCIWNPISEEYKKLPQIPKLFPQVPELEPSNSVPAFGFGCDCKTGVYKVVQIQTAGCDMFSQARVYTLGTDSWRVLDDIPYIFCLYGRANGVLLNGVLHWLVYPDYKDINKLTRVILSFDVGGEKFGEIQLPKPLWGVPEGGEDYYKTRISLLDDKLCLSWNLGDGDVDVWVMNDYGVIESWTKLFSVSRLKEGVEYLWPVQSLKNGEILLFGLPLIPLTQYDGDLILYSPISQRARFVDTSGYQILEAVQTYVGMSACSNV</sequence>
<evidence type="ECO:0000313" key="2">
    <source>
        <dbReference type="EMBL" id="RZC54600.1"/>
    </source>
</evidence>
<dbReference type="PANTHER" id="PTHR31672">
    <property type="entry name" value="BNACNNG10540D PROTEIN"/>
    <property type="match status" value="1"/>
</dbReference>
<dbReference type="InterPro" id="IPR013187">
    <property type="entry name" value="F-box-assoc_dom_typ3"/>
</dbReference>
<dbReference type="Gramene" id="RZC54600">
    <property type="protein sequence ID" value="RZC54600"/>
    <property type="gene ID" value="C5167_013454"/>
</dbReference>
<accession>A0A4Y7J3F4</accession>
<proteinExistence type="predicted"/>
<dbReference type="OMA" id="CLYGRAN"/>
<gene>
    <name evidence="2" type="ORF">C5167_013454</name>
</gene>
<dbReference type="InterPro" id="IPR050796">
    <property type="entry name" value="SCF_F-box_component"/>
</dbReference>
<dbReference type="EMBL" id="CM010717">
    <property type="protein sequence ID" value="RZC54600.1"/>
    <property type="molecule type" value="Genomic_DNA"/>
</dbReference>
<name>A0A4Y7J3F4_PAPSO</name>
<feature type="domain" description="F-box associated beta-propeller type 3" evidence="1">
    <location>
        <begin position="23"/>
        <end position="278"/>
    </location>
</feature>
<dbReference type="AlphaFoldDB" id="A0A4Y7J3F4"/>
<dbReference type="NCBIfam" id="TIGR01640">
    <property type="entry name" value="F_box_assoc_1"/>
    <property type="match status" value="1"/>
</dbReference>
<dbReference type="Pfam" id="PF08268">
    <property type="entry name" value="FBA_3"/>
    <property type="match status" value="1"/>
</dbReference>
<evidence type="ECO:0000259" key="1">
    <source>
        <dbReference type="Pfam" id="PF08268"/>
    </source>
</evidence>
<dbReference type="PANTHER" id="PTHR31672:SF13">
    <property type="entry name" value="F-BOX PROTEIN CPR30-LIKE"/>
    <property type="match status" value="1"/>
</dbReference>
<dbReference type="Proteomes" id="UP000316621">
    <property type="component" value="Chromosome 3"/>
</dbReference>
<evidence type="ECO:0000313" key="3">
    <source>
        <dbReference type="Proteomes" id="UP000316621"/>
    </source>
</evidence>
<dbReference type="InterPro" id="IPR017451">
    <property type="entry name" value="F-box-assoc_interact_dom"/>
</dbReference>
<reference evidence="2 3" key="1">
    <citation type="journal article" date="2018" name="Science">
        <title>The opium poppy genome and morphinan production.</title>
        <authorList>
            <person name="Guo L."/>
            <person name="Winzer T."/>
            <person name="Yang X."/>
            <person name="Li Y."/>
            <person name="Ning Z."/>
            <person name="He Z."/>
            <person name="Teodor R."/>
            <person name="Lu Y."/>
            <person name="Bowser T.A."/>
            <person name="Graham I.A."/>
            <person name="Ye K."/>
        </authorList>
    </citation>
    <scope>NUCLEOTIDE SEQUENCE [LARGE SCALE GENOMIC DNA]</scope>
    <source>
        <strain evidence="3">cv. HN1</strain>
        <tissue evidence="2">Leaves</tissue>
    </source>
</reference>
<organism evidence="2 3">
    <name type="scientific">Papaver somniferum</name>
    <name type="common">Opium poppy</name>
    <dbReference type="NCBI Taxonomy" id="3469"/>
    <lineage>
        <taxon>Eukaryota</taxon>
        <taxon>Viridiplantae</taxon>
        <taxon>Streptophyta</taxon>
        <taxon>Embryophyta</taxon>
        <taxon>Tracheophyta</taxon>
        <taxon>Spermatophyta</taxon>
        <taxon>Magnoliopsida</taxon>
        <taxon>Ranunculales</taxon>
        <taxon>Papaveraceae</taxon>
        <taxon>Papaveroideae</taxon>
        <taxon>Papaver</taxon>
    </lineage>
</organism>
<protein>
    <recommendedName>
        <fullName evidence="1">F-box associated beta-propeller type 3 domain-containing protein</fullName>
    </recommendedName>
</protein>
<keyword evidence="3" id="KW-1185">Reference proteome</keyword>